<comment type="caution">
    <text evidence="3">The sequence shown here is derived from an EMBL/GenBank/DDBJ whole genome shotgun (WGS) entry which is preliminary data.</text>
</comment>
<keyword evidence="1" id="KW-0812">Transmembrane</keyword>
<keyword evidence="4" id="KW-1185">Reference proteome</keyword>
<evidence type="ECO:0000259" key="2">
    <source>
        <dbReference type="Pfam" id="PF14340"/>
    </source>
</evidence>
<keyword evidence="1" id="KW-1133">Transmembrane helix</keyword>
<evidence type="ECO:0000256" key="1">
    <source>
        <dbReference type="SAM" id="Phobius"/>
    </source>
</evidence>
<feature type="transmembrane region" description="Helical" evidence="1">
    <location>
        <begin position="49"/>
        <end position="82"/>
    </location>
</feature>
<organism evidence="3 4">
    <name type="scientific">Draconibacterium aestuarii</name>
    <dbReference type="NCBI Taxonomy" id="2998507"/>
    <lineage>
        <taxon>Bacteria</taxon>
        <taxon>Pseudomonadati</taxon>
        <taxon>Bacteroidota</taxon>
        <taxon>Bacteroidia</taxon>
        <taxon>Marinilabiliales</taxon>
        <taxon>Prolixibacteraceae</taxon>
        <taxon>Draconibacterium</taxon>
    </lineage>
</organism>
<sequence length="177" mass="19861">MEIISFGEYIDGHSFKVLDERRMRASAGIMLLLGAIASINGFILKNYFVVPWFAGFLLLNFIIGIFINPKFAPTVFVAWLFVRKQSLLPIGAVQKKFAWSLGLALSATIFVLSLYLQNDVSYFEPVCMLCIVCLILLYLETAFGICVGCKLYLLTLKLRILPQPKERPNCMGDSCGM</sequence>
<dbReference type="EMBL" id="JAPOHD010000067">
    <property type="protein sequence ID" value="MCY1723147.1"/>
    <property type="molecule type" value="Genomic_DNA"/>
</dbReference>
<protein>
    <submittedName>
        <fullName evidence="3">DUF4395 domain-containing protein</fullName>
    </submittedName>
</protein>
<feature type="transmembrane region" description="Helical" evidence="1">
    <location>
        <begin position="122"/>
        <end position="153"/>
    </location>
</feature>
<accession>A0A9X3J8K3</accession>
<dbReference type="Proteomes" id="UP001145087">
    <property type="component" value="Unassembled WGS sequence"/>
</dbReference>
<evidence type="ECO:0000313" key="4">
    <source>
        <dbReference type="Proteomes" id="UP001145087"/>
    </source>
</evidence>
<dbReference type="Pfam" id="PF14340">
    <property type="entry name" value="DUF4395"/>
    <property type="match status" value="1"/>
</dbReference>
<reference evidence="3" key="1">
    <citation type="submission" date="2022-11" db="EMBL/GenBank/DDBJ databases">
        <title>Marilongibacter aestuarii gen. nov., sp. nov., isolated from tidal flat sediment.</title>
        <authorList>
            <person name="Jiayan W."/>
        </authorList>
    </citation>
    <scope>NUCLEOTIDE SEQUENCE</scope>
    <source>
        <strain evidence="3">Z1-6</strain>
    </source>
</reference>
<dbReference type="AlphaFoldDB" id="A0A9X3J8K3"/>
<feature type="transmembrane region" description="Helical" evidence="1">
    <location>
        <begin position="97"/>
        <end position="116"/>
    </location>
</feature>
<dbReference type="RefSeq" id="WP_343335473.1">
    <property type="nucleotide sequence ID" value="NZ_JAPOHD010000067.1"/>
</dbReference>
<feature type="domain" description="DUF4395" evidence="2">
    <location>
        <begin position="19"/>
        <end position="155"/>
    </location>
</feature>
<evidence type="ECO:0000313" key="3">
    <source>
        <dbReference type="EMBL" id="MCY1723147.1"/>
    </source>
</evidence>
<dbReference type="InterPro" id="IPR025508">
    <property type="entry name" value="DUF4395"/>
</dbReference>
<feature type="transmembrane region" description="Helical" evidence="1">
    <location>
        <begin position="25"/>
        <end position="43"/>
    </location>
</feature>
<name>A0A9X3J8K3_9BACT</name>
<gene>
    <name evidence="3" type="ORF">OU798_22555</name>
</gene>
<proteinExistence type="predicted"/>
<keyword evidence="1" id="KW-0472">Membrane</keyword>